<dbReference type="AlphaFoldDB" id="A0A0E9QF29"/>
<evidence type="ECO:0000313" key="1">
    <source>
        <dbReference type="EMBL" id="JAH14925.1"/>
    </source>
</evidence>
<dbReference type="EMBL" id="GBXM01102597">
    <property type="protein sequence ID" value="JAH05980.1"/>
    <property type="molecule type" value="Transcribed_RNA"/>
</dbReference>
<proteinExistence type="predicted"/>
<organism evidence="1">
    <name type="scientific">Anguilla anguilla</name>
    <name type="common">European freshwater eel</name>
    <name type="synonym">Muraena anguilla</name>
    <dbReference type="NCBI Taxonomy" id="7936"/>
    <lineage>
        <taxon>Eukaryota</taxon>
        <taxon>Metazoa</taxon>
        <taxon>Chordata</taxon>
        <taxon>Craniata</taxon>
        <taxon>Vertebrata</taxon>
        <taxon>Euteleostomi</taxon>
        <taxon>Actinopterygii</taxon>
        <taxon>Neopterygii</taxon>
        <taxon>Teleostei</taxon>
        <taxon>Anguilliformes</taxon>
        <taxon>Anguillidae</taxon>
        <taxon>Anguilla</taxon>
    </lineage>
</organism>
<reference evidence="1" key="1">
    <citation type="submission" date="2014-11" db="EMBL/GenBank/DDBJ databases">
        <authorList>
            <person name="Amaro Gonzalez C."/>
        </authorList>
    </citation>
    <scope>NUCLEOTIDE SEQUENCE</scope>
</reference>
<name>A0A0E9QF29_ANGAN</name>
<protein>
    <submittedName>
        <fullName evidence="1">Uncharacterized protein</fullName>
    </submittedName>
</protein>
<reference evidence="1" key="2">
    <citation type="journal article" date="2015" name="Fish Shellfish Immunol.">
        <title>Early steps in the European eel (Anguilla anguilla)-Vibrio vulnificus interaction in the gills: Role of the RtxA13 toxin.</title>
        <authorList>
            <person name="Callol A."/>
            <person name="Pajuelo D."/>
            <person name="Ebbesson L."/>
            <person name="Teles M."/>
            <person name="MacKenzie S."/>
            <person name="Amaro C."/>
        </authorList>
    </citation>
    <scope>NUCLEOTIDE SEQUENCE</scope>
</reference>
<accession>A0A0E9QF29</accession>
<dbReference type="EMBL" id="GBXM01093652">
    <property type="protein sequence ID" value="JAH14925.1"/>
    <property type="molecule type" value="Transcribed_RNA"/>
</dbReference>
<sequence>MVQLKIPSNSSKPEVWLGDSKFIHIHFCPCGRGLRGSPLRLPTTSL</sequence>